<feature type="region of interest" description="Disordered" evidence="8">
    <location>
        <begin position="1"/>
        <end position="59"/>
    </location>
</feature>
<keyword evidence="2" id="KW-0813">Transport</keyword>
<evidence type="ECO:0000256" key="3">
    <source>
        <dbReference type="ARBA" id="ARBA00022692"/>
    </source>
</evidence>
<keyword evidence="4" id="KW-0029">Amino-acid transport</keyword>
<dbReference type="Proteomes" id="UP000631114">
    <property type="component" value="Unassembled WGS sequence"/>
</dbReference>
<proteinExistence type="inferred from homology"/>
<feature type="region of interest" description="Disordered" evidence="8">
    <location>
        <begin position="117"/>
        <end position="138"/>
    </location>
</feature>
<dbReference type="OrthoDB" id="655540at2759"/>
<comment type="similarity">
    <text evidence="7">Belongs to the amino acid/polyamine transporter 2 family. Amino acid/auxin permease (AAAP) (TC 2.A.18.5) subfamily.</text>
</comment>
<evidence type="ECO:0000256" key="8">
    <source>
        <dbReference type="SAM" id="MobiDB-lite"/>
    </source>
</evidence>
<evidence type="ECO:0000256" key="1">
    <source>
        <dbReference type="ARBA" id="ARBA00004141"/>
    </source>
</evidence>
<feature type="transmembrane region" description="Helical" evidence="9">
    <location>
        <begin position="345"/>
        <end position="366"/>
    </location>
</feature>
<feature type="transmembrane region" description="Helical" evidence="9">
    <location>
        <begin position="276"/>
        <end position="296"/>
    </location>
</feature>
<evidence type="ECO:0000256" key="7">
    <source>
        <dbReference type="ARBA" id="ARBA00049662"/>
    </source>
</evidence>
<evidence type="ECO:0000256" key="2">
    <source>
        <dbReference type="ARBA" id="ARBA00022448"/>
    </source>
</evidence>
<feature type="transmembrane region" description="Helical" evidence="9">
    <location>
        <begin position="444"/>
        <end position="463"/>
    </location>
</feature>
<gene>
    <name evidence="11" type="ORF">IFM89_025921</name>
</gene>
<evidence type="ECO:0000256" key="4">
    <source>
        <dbReference type="ARBA" id="ARBA00022970"/>
    </source>
</evidence>
<keyword evidence="12" id="KW-1185">Reference proteome</keyword>
<organism evidence="11 12">
    <name type="scientific">Coptis chinensis</name>
    <dbReference type="NCBI Taxonomy" id="261450"/>
    <lineage>
        <taxon>Eukaryota</taxon>
        <taxon>Viridiplantae</taxon>
        <taxon>Streptophyta</taxon>
        <taxon>Embryophyta</taxon>
        <taxon>Tracheophyta</taxon>
        <taxon>Spermatophyta</taxon>
        <taxon>Magnoliopsida</taxon>
        <taxon>Ranunculales</taxon>
        <taxon>Ranunculaceae</taxon>
        <taxon>Coptidoideae</taxon>
        <taxon>Coptis</taxon>
    </lineage>
</organism>
<evidence type="ECO:0000256" key="6">
    <source>
        <dbReference type="ARBA" id="ARBA00023136"/>
    </source>
</evidence>
<sequence length="502" mass="54539">MKNSVSDQRFYIESEEDEEKVSSDKGDDVNGYNSDSSSTVSSIESEQHNRPGSYNTSWPQSYRQSIDMYSSVQSPSIGFLGSPSLSKISSSFLSSSLTRRHTPEILSSLIKPLLPVSNEQQEEQQHQRRSSHSLLPPLPTKRSFIKKAGPEQQTHSKVTHEVAGPRQCSYGQAVLNGINVLCGVGILSTPYAVKEGGWVGLSILFIFAILSWYTGILLRYCLDSEPGLETYPDIGQAAFGTVGRFAISACCVEYIILEGDNLSSLFPNAHLSFGGFGLGSHHLFALITTLAVLPTVWLRDLSVLSYISAGGVVASIVIVGCLFWVGLVDEVGFQSKGTTLHLTTLPVAVGLYGYCYSGHAVFPNIYISMAKPNQYPSVLLTSFAIVTLLYAGVAVMGYTMFGEATTSQFTLNMPQNLVASKIALWTTVVNPFTKYPFHKNIDTWALKGNGTLILPCACFLSILRGKVTWFQGSLCILIILVGVISSVFGTISALSKIIQNLT</sequence>
<dbReference type="Pfam" id="PF01490">
    <property type="entry name" value="Aa_trans"/>
    <property type="match status" value="1"/>
</dbReference>
<dbReference type="AlphaFoldDB" id="A0A835HD23"/>
<comment type="subcellular location">
    <subcellularLocation>
        <location evidence="1">Membrane</location>
        <topology evidence="1">Multi-pass membrane protein</topology>
    </subcellularLocation>
</comment>
<evidence type="ECO:0000259" key="10">
    <source>
        <dbReference type="Pfam" id="PF01490"/>
    </source>
</evidence>
<feature type="compositionally biased region" description="Polar residues" evidence="8">
    <location>
        <begin position="50"/>
        <end position="59"/>
    </location>
</feature>
<feature type="transmembrane region" description="Helical" evidence="9">
    <location>
        <begin position="469"/>
        <end position="494"/>
    </location>
</feature>
<comment type="caution">
    <text evidence="11">The sequence shown here is derived from an EMBL/GenBank/DDBJ whole genome shotgun (WGS) entry which is preliminary data.</text>
</comment>
<evidence type="ECO:0000256" key="9">
    <source>
        <dbReference type="SAM" id="Phobius"/>
    </source>
</evidence>
<dbReference type="PANTHER" id="PTHR22950">
    <property type="entry name" value="AMINO ACID TRANSPORTER"/>
    <property type="match status" value="1"/>
</dbReference>
<feature type="transmembrane region" description="Helical" evidence="9">
    <location>
        <begin position="199"/>
        <end position="222"/>
    </location>
</feature>
<keyword evidence="5 9" id="KW-1133">Transmembrane helix</keyword>
<accession>A0A835HD23</accession>
<keyword evidence="6 9" id="KW-0472">Membrane</keyword>
<evidence type="ECO:0000313" key="12">
    <source>
        <dbReference type="Proteomes" id="UP000631114"/>
    </source>
</evidence>
<feature type="domain" description="Amino acid transporter transmembrane" evidence="10">
    <location>
        <begin position="168"/>
        <end position="437"/>
    </location>
</feature>
<protein>
    <recommendedName>
        <fullName evidence="10">Amino acid transporter transmembrane domain-containing protein</fullName>
    </recommendedName>
</protein>
<dbReference type="GO" id="GO:0015179">
    <property type="term" value="F:L-amino acid transmembrane transporter activity"/>
    <property type="evidence" value="ECO:0007669"/>
    <property type="project" value="TreeGrafter"/>
</dbReference>
<feature type="transmembrane region" description="Helical" evidence="9">
    <location>
        <begin position="303"/>
        <end position="325"/>
    </location>
</feature>
<dbReference type="EMBL" id="JADFTS010000007">
    <property type="protein sequence ID" value="KAF9598220.1"/>
    <property type="molecule type" value="Genomic_DNA"/>
</dbReference>
<reference evidence="11 12" key="1">
    <citation type="submission" date="2020-10" db="EMBL/GenBank/DDBJ databases">
        <title>The Coptis chinensis genome and diversification of protoberbering-type alkaloids.</title>
        <authorList>
            <person name="Wang B."/>
            <person name="Shu S."/>
            <person name="Song C."/>
            <person name="Liu Y."/>
        </authorList>
    </citation>
    <scope>NUCLEOTIDE SEQUENCE [LARGE SCALE GENOMIC DNA]</scope>
    <source>
        <strain evidence="11">HL-2020</strain>
        <tissue evidence="11">Leaf</tissue>
    </source>
</reference>
<dbReference type="GO" id="GO:0005774">
    <property type="term" value="C:vacuolar membrane"/>
    <property type="evidence" value="ECO:0007669"/>
    <property type="project" value="TreeGrafter"/>
</dbReference>
<evidence type="ECO:0000256" key="5">
    <source>
        <dbReference type="ARBA" id="ARBA00022989"/>
    </source>
</evidence>
<dbReference type="InterPro" id="IPR013057">
    <property type="entry name" value="AA_transpt_TM"/>
</dbReference>
<feature type="transmembrane region" description="Helical" evidence="9">
    <location>
        <begin position="378"/>
        <end position="401"/>
    </location>
</feature>
<dbReference type="PANTHER" id="PTHR22950:SF692">
    <property type="entry name" value="TRANSMEMBRANE AMINO ACID TRANSPORTER FAMILY PROTEIN"/>
    <property type="match status" value="1"/>
</dbReference>
<feature type="compositionally biased region" description="Low complexity" evidence="8">
    <location>
        <begin position="34"/>
        <end position="44"/>
    </location>
</feature>
<evidence type="ECO:0000313" key="11">
    <source>
        <dbReference type="EMBL" id="KAF9598220.1"/>
    </source>
</evidence>
<keyword evidence="3 9" id="KW-0812">Transmembrane</keyword>
<name>A0A835HD23_9MAGN</name>